<sequence>MTIENHHKEQTETYKCGINSSLELTEKSKIDDSTYEKRESFMIQQNQLASHSERFIAYVIDILIIDLAHILLLFVSGINLFENILLVDNNGDISLENLNFEKHIYLFSFILWQIPMLLFAFLESSKLKASPGKLLLGMAVIDEQGGKLTFLHAYLRNLIKYVVLPFLFPLIIIQFILKNRQGLHDLILAKSYVVDKNKLESKSTSTKPKSELIQNNDKDKPNIIS</sequence>
<feature type="transmembrane region" description="Helical" evidence="7">
    <location>
        <begin position="161"/>
        <end position="177"/>
    </location>
</feature>
<evidence type="ECO:0000256" key="7">
    <source>
        <dbReference type="SAM" id="Phobius"/>
    </source>
</evidence>
<feature type="domain" description="RDD" evidence="8">
    <location>
        <begin position="49"/>
        <end position="187"/>
    </location>
</feature>
<dbReference type="PANTHER" id="PTHR36115:SF9">
    <property type="entry name" value="LMO1584 PROTEIN"/>
    <property type="match status" value="1"/>
</dbReference>
<dbReference type="InterPro" id="IPR010432">
    <property type="entry name" value="RDD"/>
</dbReference>
<keyword evidence="5 7" id="KW-0472">Membrane</keyword>
<evidence type="ECO:0000256" key="3">
    <source>
        <dbReference type="ARBA" id="ARBA00022692"/>
    </source>
</evidence>
<evidence type="ECO:0000313" key="10">
    <source>
        <dbReference type="Proteomes" id="UP001589758"/>
    </source>
</evidence>
<keyword evidence="4 7" id="KW-1133">Transmembrane helix</keyword>
<dbReference type="Pfam" id="PF06271">
    <property type="entry name" value="RDD"/>
    <property type="match status" value="1"/>
</dbReference>
<evidence type="ECO:0000313" key="9">
    <source>
        <dbReference type="EMBL" id="MFC0179698.1"/>
    </source>
</evidence>
<feature type="compositionally biased region" description="Basic and acidic residues" evidence="6">
    <location>
        <begin position="216"/>
        <end position="225"/>
    </location>
</feature>
<dbReference type="InterPro" id="IPR051791">
    <property type="entry name" value="Pra-immunoreactive"/>
</dbReference>
<dbReference type="Proteomes" id="UP001589758">
    <property type="component" value="Unassembled WGS sequence"/>
</dbReference>
<feature type="region of interest" description="Disordered" evidence="6">
    <location>
        <begin position="200"/>
        <end position="225"/>
    </location>
</feature>
<keyword evidence="3 7" id="KW-0812">Transmembrane</keyword>
<evidence type="ECO:0000256" key="5">
    <source>
        <dbReference type="ARBA" id="ARBA00023136"/>
    </source>
</evidence>
<evidence type="ECO:0000259" key="8">
    <source>
        <dbReference type="Pfam" id="PF06271"/>
    </source>
</evidence>
<name>A0ABV6CEM2_9GAMM</name>
<evidence type="ECO:0000256" key="6">
    <source>
        <dbReference type="SAM" id="MobiDB-lite"/>
    </source>
</evidence>
<feature type="transmembrane region" description="Helical" evidence="7">
    <location>
        <begin position="104"/>
        <end position="122"/>
    </location>
</feature>
<comment type="caution">
    <text evidence="9">The sequence shown here is derived from an EMBL/GenBank/DDBJ whole genome shotgun (WGS) entry which is preliminary data.</text>
</comment>
<feature type="transmembrane region" description="Helical" evidence="7">
    <location>
        <begin position="55"/>
        <end position="81"/>
    </location>
</feature>
<protein>
    <submittedName>
        <fullName evidence="9">RDD family protein</fullName>
    </submittedName>
</protein>
<dbReference type="PANTHER" id="PTHR36115">
    <property type="entry name" value="PROLINE-RICH ANTIGEN HOMOLOG-RELATED"/>
    <property type="match status" value="1"/>
</dbReference>
<comment type="subcellular location">
    <subcellularLocation>
        <location evidence="1">Cell membrane</location>
        <topology evidence="1">Multi-pass membrane protein</topology>
    </subcellularLocation>
</comment>
<evidence type="ECO:0000256" key="2">
    <source>
        <dbReference type="ARBA" id="ARBA00022475"/>
    </source>
</evidence>
<dbReference type="EMBL" id="JBHLXE010000071">
    <property type="protein sequence ID" value="MFC0179698.1"/>
    <property type="molecule type" value="Genomic_DNA"/>
</dbReference>
<accession>A0ABV6CEM2</accession>
<evidence type="ECO:0000256" key="1">
    <source>
        <dbReference type="ARBA" id="ARBA00004651"/>
    </source>
</evidence>
<keyword evidence="2" id="KW-1003">Cell membrane</keyword>
<reference evidence="9 10" key="1">
    <citation type="submission" date="2024-09" db="EMBL/GenBank/DDBJ databases">
        <authorList>
            <person name="Sun Q."/>
            <person name="Mori K."/>
        </authorList>
    </citation>
    <scope>NUCLEOTIDE SEQUENCE [LARGE SCALE GENOMIC DNA]</scope>
    <source>
        <strain evidence="9 10">CCM 8545</strain>
    </source>
</reference>
<keyword evidence="10" id="KW-1185">Reference proteome</keyword>
<organism evidence="9 10">
    <name type="scientific">Thorsellia kenyensis</name>
    <dbReference type="NCBI Taxonomy" id="1549888"/>
    <lineage>
        <taxon>Bacteria</taxon>
        <taxon>Pseudomonadati</taxon>
        <taxon>Pseudomonadota</taxon>
        <taxon>Gammaproteobacteria</taxon>
        <taxon>Enterobacterales</taxon>
        <taxon>Thorselliaceae</taxon>
        <taxon>Thorsellia</taxon>
    </lineage>
</organism>
<dbReference type="RefSeq" id="WP_385876802.1">
    <property type="nucleotide sequence ID" value="NZ_JBHLXE010000071.1"/>
</dbReference>
<gene>
    <name evidence="9" type="ORF">ACFFIT_06305</name>
</gene>
<evidence type="ECO:0000256" key="4">
    <source>
        <dbReference type="ARBA" id="ARBA00022989"/>
    </source>
</evidence>
<proteinExistence type="predicted"/>